<keyword evidence="4" id="KW-0808">Transferase</keyword>
<dbReference type="InterPro" id="IPR003594">
    <property type="entry name" value="HATPase_dom"/>
</dbReference>
<protein>
    <submittedName>
        <fullName evidence="4">Histidine kinase-, DNA gyrase B-, and HSP90-like ATPase</fullName>
    </submittedName>
</protein>
<evidence type="ECO:0000313" key="4">
    <source>
        <dbReference type="EMBL" id="SHI45626.1"/>
    </source>
</evidence>
<dbReference type="InterPro" id="IPR050640">
    <property type="entry name" value="Bact_2-comp_sensor_kinase"/>
</dbReference>
<dbReference type="GO" id="GO:0016020">
    <property type="term" value="C:membrane"/>
    <property type="evidence" value="ECO:0007669"/>
    <property type="project" value="InterPro"/>
</dbReference>
<name>A0A1M6BAB1_PSEXY</name>
<gene>
    <name evidence="4" type="ORF">SAMN02745725_00390</name>
</gene>
<dbReference type="OrthoDB" id="9809348at2"/>
<feature type="domain" description="Signal transduction histidine kinase internal region" evidence="3">
    <location>
        <begin position="249"/>
        <end position="325"/>
    </location>
</feature>
<evidence type="ECO:0000313" key="5">
    <source>
        <dbReference type="Proteomes" id="UP000184185"/>
    </source>
</evidence>
<dbReference type="AlphaFoldDB" id="A0A1M6BAB1"/>
<dbReference type="Proteomes" id="UP000184185">
    <property type="component" value="Unassembled WGS sequence"/>
</dbReference>
<keyword evidence="1" id="KW-0812">Transmembrane</keyword>
<keyword evidence="1" id="KW-0472">Membrane</keyword>
<sequence>MFPGSVGIGALELWGSLFCLIAAFSIDRGKTVEKRENIQLGYLLLINTVILVFDMFAVTYNGEPGNVSRVILRVANFGLFFSLYLLEIYFLAYLKAVIVNNGGSFSVWFKYLGILLMVISIVILVFDQYTHRIYYFDENNIYHRGESYVLALMPVFICFALILFIVFYSRHYFSNLQVLALLIYLSFPVCSAIIMVVTGEVSSIINISITISLMLMYLFYEIEKNQRMLKQAEELVEAERANNQFKNYMLWTQIQPHFIYNNLNVIQFLCRKDPELAAEAVVNLSAFLRSYIDAYDMDVCIPISEELEIINHYLYMQKLRYGDRLEVEIAVSCEHFSVPPLSVETLVENAVRHGVAKKTEGGRVSIRVYEDENEYLAKVEDNGVGFDSSELETDDGKNHVGLKNTNSRLKFMINGYLEVESQVGHGCKAIVHVPKGKKDEVSDS</sequence>
<evidence type="ECO:0000259" key="3">
    <source>
        <dbReference type="Pfam" id="PF06580"/>
    </source>
</evidence>
<keyword evidence="5" id="KW-1185">Reference proteome</keyword>
<feature type="transmembrane region" description="Helical" evidence="1">
    <location>
        <begin position="6"/>
        <end position="26"/>
    </location>
</feature>
<accession>A0A1M6BAB1</accession>
<feature type="domain" description="Histidine kinase/HSP90-like ATPase" evidence="2">
    <location>
        <begin position="344"/>
        <end position="435"/>
    </location>
</feature>
<proteinExistence type="predicted"/>
<dbReference type="Pfam" id="PF02518">
    <property type="entry name" value="HATPase_c"/>
    <property type="match status" value="1"/>
</dbReference>
<feature type="transmembrane region" description="Helical" evidence="1">
    <location>
        <begin position="203"/>
        <end position="220"/>
    </location>
</feature>
<dbReference type="RefSeq" id="WP_072911953.1">
    <property type="nucleotide sequence ID" value="NZ_FQYQ01000002.1"/>
</dbReference>
<keyword evidence="1" id="KW-1133">Transmembrane helix</keyword>
<dbReference type="EMBL" id="FQYQ01000002">
    <property type="protein sequence ID" value="SHI45626.1"/>
    <property type="molecule type" value="Genomic_DNA"/>
</dbReference>
<feature type="transmembrane region" description="Helical" evidence="1">
    <location>
        <begin position="178"/>
        <end position="197"/>
    </location>
</feature>
<dbReference type="Pfam" id="PF06580">
    <property type="entry name" value="His_kinase"/>
    <property type="match status" value="1"/>
</dbReference>
<reference evidence="4 5" key="1">
    <citation type="submission" date="2016-11" db="EMBL/GenBank/DDBJ databases">
        <authorList>
            <person name="Jaros S."/>
            <person name="Januszkiewicz K."/>
            <person name="Wedrychowicz H."/>
        </authorList>
    </citation>
    <scope>NUCLEOTIDE SEQUENCE [LARGE SCALE GENOMIC DNA]</scope>
    <source>
        <strain evidence="4 5">DSM 14809</strain>
    </source>
</reference>
<feature type="transmembrane region" description="Helical" evidence="1">
    <location>
        <begin position="105"/>
        <end position="126"/>
    </location>
</feature>
<feature type="transmembrane region" description="Helical" evidence="1">
    <location>
        <begin position="146"/>
        <end position="166"/>
    </location>
</feature>
<keyword evidence="4" id="KW-0418">Kinase</keyword>
<dbReference type="GO" id="GO:0000155">
    <property type="term" value="F:phosphorelay sensor kinase activity"/>
    <property type="evidence" value="ECO:0007669"/>
    <property type="project" value="InterPro"/>
</dbReference>
<feature type="transmembrane region" description="Helical" evidence="1">
    <location>
        <begin position="38"/>
        <end position="58"/>
    </location>
</feature>
<organism evidence="4 5">
    <name type="scientific">Pseudobutyrivibrio xylanivorans DSM 14809</name>
    <dbReference type="NCBI Taxonomy" id="1123012"/>
    <lineage>
        <taxon>Bacteria</taxon>
        <taxon>Bacillati</taxon>
        <taxon>Bacillota</taxon>
        <taxon>Clostridia</taxon>
        <taxon>Lachnospirales</taxon>
        <taxon>Lachnospiraceae</taxon>
        <taxon>Pseudobutyrivibrio</taxon>
    </lineage>
</organism>
<dbReference type="InterPro" id="IPR010559">
    <property type="entry name" value="Sig_transdc_His_kin_internal"/>
</dbReference>
<evidence type="ECO:0000256" key="1">
    <source>
        <dbReference type="SAM" id="Phobius"/>
    </source>
</evidence>
<dbReference type="SUPFAM" id="SSF55874">
    <property type="entry name" value="ATPase domain of HSP90 chaperone/DNA topoisomerase II/histidine kinase"/>
    <property type="match status" value="1"/>
</dbReference>
<evidence type="ECO:0000259" key="2">
    <source>
        <dbReference type="Pfam" id="PF02518"/>
    </source>
</evidence>
<dbReference type="PANTHER" id="PTHR34220:SF7">
    <property type="entry name" value="SENSOR HISTIDINE KINASE YPDA"/>
    <property type="match status" value="1"/>
</dbReference>
<dbReference type="Gene3D" id="3.30.565.10">
    <property type="entry name" value="Histidine kinase-like ATPase, C-terminal domain"/>
    <property type="match status" value="1"/>
</dbReference>
<dbReference type="InterPro" id="IPR036890">
    <property type="entry name" value="HATPase_C_sf"/>
</dbReference>
<dbReference type="PANTHER" id="PTHR34220">
    <property type="entry name" value="SENSOR HISTIDINE KINASE YPDA"/>
    <property type="match status" value="1"/>
</dbReference>
<feature type="transmembrane region" description="Helical" evidence="1">
    <location>
        <begin position="70"/>
        <end position="93"/>
    </location>
</feature>